<dbReference type="InterPro" id="IPR027417">
    <property type="entry name" value="P-loop_NTPase"/>
</dbReference>
<keyword evidence="6" id="KW-1185">Reference proteome</keyword>
<dbReference type="InterPro" id="IPR017871">
    <property type="entry name" value="ABC_transporter-like_CS"/>
</dbReference>
<dbReference type="Pfam" id="PF00005">
    <property type="entry name" value="ABC_tran"/>
    <property type="match status" value="1"/>
</dbReference>
<dbReference type="SUPFAM" id="SSF52540">
    <property type="entry name" value="P-loop containing nucleoside triphosphate hydrolases"/>
    <property type="match status" value="1"/>
</dbReference>
<dbReference type="PROSITE" id="PS00211">
    <property type="entry name" value="ABC_TRANSPORTER_1"/>
    <property type="match status" value="1"/>
</dbReference>
<accession>A0ABS6AQ08</accession>
<feature type="domain" description="ABC transporter" evidence="4">
    <location>
        <begin position="22"/>
        <end position="265"/>
    </location>
</feature>
<evidence type="ECO:0000256" key="2">
    <source>
        <dbReference type="ARBA" id="ARBA00022741"/>
    </source>
</evidence>
<evidence type="ECO:0000256" key="1">
    <source>
        <dbReference type="ARBA" id="ARBA00022448"/>
    </source>
</evidence>
<evidence type="ECO:0000313" key="6">
    <source>
        <dbReference type="Proteomes" id="UP000733379"/>
    </source>
</evidence>
<dbReference type="EMBL" id="JAHKNI010000001">
    <property type="protein sequence ID" value="MBU3060094.1"/>
    <property type="molecule type" value="Genomic_DNA"/>
</dbReference>
<organism evidence="5 6">
    <name type="scientific">Nocardia albiluteola</name>
    <dbReference type="NCBI Taxonomy" id="2842303"/>
    <lineage>
        <taxon>Bacteria</taxon>
        <taxon>Bacillati</taxon>
        <taxon>Actinomycetota</taxon>
        <taxon>Actinomycetes</taxon>
        <taxon>Mycobacteriales</taxon>
        <taxon>Nocardiaceae</taxon>
        <taxon>Nocardia</taxon>
    </lineage>
</organism>
<dbReference type="InterPro" id="IPR003593">
    <property type="entry name" value="AAA+_ATPase"/>
</dbReference>
<evidence type="ECO:0000313" key="5">
    <source>
        <dbReference type="EMBL" id="MBU3060094.1"/>
    </source>
</evidence>
<keyword evidence="1" id="KW-0813">Transport</keyword>
<evidence type="ECO:0000256" key="3">
    <source>
        <dbReference type="ARBA" id="ARBA00022840"/>
    </source>
</evidence>
<dbReference type="RefSeq" id="WP_215915008.1">
    <property type="nucleotide sequence ID" value="NZ_JAHKNI010000001.1"/>
</dbReference>
<comment type="caution">
    <text evidence="5">The sequence shown here is derived from an EMBL/GenBank/DDBJ whole genome shotgun (WGS) entry which is preliminary data.</text>
</comment>
<dbReference type="PANTHER" id="PTHR42734">
    <property type="entry name" value="METAL TRANSPORT SYSTEM ATP-BINDING PROTEIN TM_0124-RELATED"/>
    <property type="match status" value="1"/>
</dbReference>
<sequence>METSTAANGITSATTPSDDPVVRMNGAAAVVGGRQIWSHVSLEVRPGQFVAVLGPNGAGKSTLLRAVLGLTSTPDGTVEVLGAPPGRRNTGIGYLPQRRAFDAGVRIRGIDIVRLGLDGARWGTPMPWLSKIVSPERFRARQQRVHEVIDLVGATAYAHRPIGQCSGGEQQRLLIAQALIRRPRLLLLDEPLDSLDVPSQAGISALIRDICHHERVAVMMVAHDVNPILPYLDRVIYVARGAAVSGNPESIITGEKLTALYGIPIEVLRDSAGRLVVVGQPDVPAGHGIANTAAAPGMKP</sequence>
<name>A0ABS6AQ08_9NOCA</name>
<dbReference type="InterPro" id="IPR050153">
    <property type="entry name" value="Metal_Ion_Import_ABC"/>
</dbReference>
<evidence type="ECO:0000259" key="4">
    <source>
        <dbReference type="PROSITE" id="PS50893"/>
    </source>
</evidence>
<dbReference type="SMART" id="SM00382">
    <property type="entry name" value="AAA"/>
    <property type="match status" value="1"/>
</dbReference>
<dbReference type="PROSITE" id="PS50893">
    <property type="entry name" value="ABC_TRANSPORTER_2"/>
    <property type="match status" value="1"/>
</dbReference>
<protein>
    <submittedName>
        <fullName evidence="5">ATP-binding cassette domain-containing protein</fullName>
    </submittedName>
</protein>
<dbReference type="Gene3D" id="3.40.50.300">
    <property type="entry name" value="P-loop containing nucleotide triphosphate hydrolases"/>
    <property type="match status" value="1"/>
</dbReference>
<keyword evidence="2" id="KW-0547">Nucleotide-binding</keyword>
<dbReference type="GO" id="GO:0005524">
    <property type="term" value="F:ATP binding"/>
    <property type="evidence" value="ECO:0007669"/>
    <property type="project" value="UniProtKB-KW"/>
</dbReference>
<proteinExistence type="predicted"/>
<dbReference type="Proteomes" id="UP000733379">
    <property type="component" value="Unassembled WGS sequence"/>
</dbReference>
<keyword evidence="3 5" id="KW-0067">ATP-binding</keyword>
<gene>
    <name evidence="5" type="ORF">KO481_00940</name>
</gene>
<reference evidence="5 6" key="1">
    <citation type="submission" date="2021-06" db="EMBL/GenBank/DDBJ databases">
        <title>Actinomycetes sequencing.</title>
        <authorList>
            <person name="Shan Q."/>
        </authorList>
    </citation>
    <scope>NUCLEOTIDE SEQUENCE [LARGE SCALE GENOMIC DNA]</scope>
    <source>
        <strain evidence="5 6">NEAU-G5</strain>
    </source>
</reference>
<dbReference type="InterPro" id="IPR003439">
    <property type="entry name" value="ABC_transporter-like_ATP-bd"/>
</dbReference>